<evidence type="ECO:0000256" key="6">
    <source>
        <dbReference type="ARBA" id="ARBA00022741"/>
    </source>
</evidence>
<dbReference type="InParanoid" id="A0A2R5GKL4"/>
<keyword evidence="6" id="KW-0547">Nucleotide-binding</keyword>
<dbReference type="SUPFAM" id="SSF109736">
    <property type="entry name" value="FGAM synthase PurL, linker domain"/>
    <property type="match status" value="1"/>
</dbReference>
<feature type="domain" description="PurM-like C-terminal" evidence="14">
    <location>
        <begin position="467"/>
        <end position="622"/>
    </location>
</feature>
<dbReference type="InterPro" id="IPR010073">
    <property type="entry name" value="PurL_large"/>
</dbReference>
<dbReference type="InterPro" id="IPR036676">
    <property type="entry name" value="PurM-like_C_sf"/>
</dbReference>
<dbReference type="GO" id="GO:0006189">
    <property type="term" value="P:'de novo' IMP biosynthetic process"/>
    <property type="evidence" value="ECO:0007669"/>
    <property type="project" value="UniProtKB-UniPathway"/>
</dbReference>
<keyword evidence="5" id="KW-0479">Metal-binding</keyword>
<evidence type="ECO:0000259" key="16">
    <source>
        <dbReference type="Pfam" id="PF18076"/>
    </source>
</evidence>
<evidence type="ECO:0000256" key="7">
    <source>
        <dbReference type="ARBA" id="ARBA00022755"/>
    </source>
</evidence>
<organism evidence="18 19">
    <name type="scientific">Hondaea fermentalgiana</name>
    <dbReference type="NCBI Taxonomy" id="2315210"/>
    <lineage>
        <taxon>Eukaryota</taxon>
        <taxon>Sar</taxon>
        <taxon>Stramenopiles</taxon>
        <taxon>Bigyra</taxon>
        <taxon>Labyrinthulomycetes</taxon>
        <taxon>Thraustochytrida</taxon>
        <taxon>Thraustochytriidae</taxon>
        <taxon>Hondaea</taxon>
    </lineage>
</organism>
<evidence type="ECO:0000313" key="18">
    <source>
        <dbReference type="EMBL" id="GBG29163.1"/>
    </source>
</evidence>
<evidence type="ECO:0000256" key="4">
    <source>
        <dbReference type="ARBA" id="ARBA00022598"/>
    </source>
</evidence>
<dbReference type="SMART" id="SM01211">
    <property type="entry name" value="GATase_5"/>
    <property type="match status" value="1"/>
</dbReference>
<evidence type="ECO:0000256" key="1">
    <source>
        <dbReference type="ARBA" id="ARBA00004920"/>
    </source>
</evidence>
<dbReference type="InterPro" id="IPR036604">
    <property type="entry name" value="PurS-like_sf"/>
</dbReference>
<dbReference type="InterPro" id="IPR010918">
    <property type="entry name" value="PurM-like_C_dom"/>
</dbReference>
<dbReference type="Pfam" id="PF22689">
    <property type="entry name" value="FGAR-AT_PurM_N-like"/>
    <property type="match status" value="1"/>
</dbReference>
<dbReference type="EMBL" id="BEYU01000053">
    <property type="protein sequence ID" value="GBG29163.1"/>
    <property type="molecule type" value="Genomic_DNA"/>
</dbReference>
<keyword evidence="10" id="KW-0315">Glutamine amidotransferase</keyword>
<accession>A0A2R5GKL4</accession>
<evidence type="ECO:0000256" key="11">
    <source>
        <dbReference type="ARBA" id="ARBA00029823"/>
    </source>
</evidence>
<dbReference type="Pfam" id="PF02769">
    <property type="entry name" value="AIRS_C"/>
    <property type="match status" value="2"/>
</dbReference>
<name>A0A2R5GKL4_9STRA</name>
<dbReference type="InterPro" id="IPR041609">
    <property type="entry name" value="PurL_linker"/>
</dbReference>
<feature type="domain" description="FGAR-AT PurM N-terminal-like" evidence="17">
    <location>
        <begin position="681"/>
        <end position="839"/>
    </location>
</feature>
<comment type="pathway">
    <text evidence="1">Purine metabolism; IMP biosynthesis via de novo pathway; 5-amino-1-(5-phospho-D-ribosyl)imidazole from N(2)-formyl-N(1)-(5-phospho-D-ribosyl)glycinamide: step 1/2.</text>
</comment>
<dbReference type="FunFam" id="3.30.1330.10:FF:000007">
    <property type="entry name" value="Phosphoribosylformylglycinamidine synthase, putative"/>
    <property type="match status" value="1"/>
</dbReference>
<reference evidence="18 19" key="1">
    <citation type="submission" date="2017-12" db="EMBL/GenBank/DDBJ databases">
        <title>Sequencing, de novo assembly and annotation of complete genome of a new Thraustochytrid species, strain FCC1311.</title>
        <authorList>
            <person name="Sedici K."/>
            <person name="Godart F."/>
            <person name="Aiese Cigliano R."/>
            <person name="Sanseverino W."/>
            <person name="Barakat M."/>
            <person name="Ortet P."/>
            <person name="Marechal E."/>
            <person name="Cagnac O."/>
            <person name="Amato A."/>
        </authorList>
    </citation>
    <scope>NUCLEOTIDE SEQUENCE [LARGE SCALE GENOMIC DNA]</scope>
</reference>
<dbReference type="CDD" id="cd02203">
    <property type="entry name" value="PurL_repeat1"/>
    <property type="match status" value="1"/>
</dbReference>
<evidence type="ECO:0000313" key="19">
    <source>
        <dbReference type="Proteomes" id="UP000241890"/>
    </source>
</evidence>
<dbReference type="InterPro" id="IPR040707">
    <property type="entry name" value="FGAR-AT_N"/>
</dbReference>
<evidence type="ECO:0000259" key="14">
    <source>
        <dbReference type="Pfam" id="PF02769"/>
    </source>
</evidence>
<keyword evidence="19" id="KW-1185">Reference proteome</keyword>
<evidence type="ECO:0000256" key="2">
    <source>
        <dbReference type="ARBA" id="ARBA00008608"/>
    </source>
</evidence>
<dbReference type="Pfam" id="PF18076">
    <property type="entry name" value="FGAR-AT_N"/>
    <property type="match status" value="1"/>
</dbReference>
<dbReference type="CDD" id="cd01740">
    <property type="entry name" value="GATase1_FGAR_AT"/>
    <property type="match status" value="1"/>
</dbReference>
<protein>
    <recommendedName>
        <fullName evidence="3">phosphoribosylformylglycinamidine synthase</fullName>
        <ecNumber evidence="3">6.3.5.3</ecNumber>
    </recommendedName>
    <alternativeName>
        <fullName evidence="12">Formylglycinamide ribonucleotide amidotransferase</fullName>
    </alternativeName>
    <alternativeName>
        <fullName evidence="11">Formylglycinamide ribotide amidotransferase</fullName>
    </alternativeName>
</protein>
<dbReference type="FunFam" id="1.10.8.750:FF:000001">
    <property type="entry name" value="Putative phosphoribosylformylglycinamidine synthase"/>
    <property type="match status" value="1"/>
</dbReference>
<gene>
    <name evidence="18" type="ORF">FCC1311_053852</name>
</gene>
<dbReference type="NCBIfam" id="NF003672">
    <property type="entry name" value="PRK05297.1"/>
    <property type="match status" value="1"/>
</dbReference>
<dbReference type="FunFam" id="3.90.650.10:FF:000024">
    <property type="entry name" value="Phosphoribosylformylglycinamidine synthase"/>
    <property type="match status" value="1"/>
</dbReference>
<evidence type="ECO:0000256" key="5">
    <source>
        <dbReference type="ARBA" id="ARBA00022723"/>
    </source>
</evidence>
<dbReference type="EC" id="6.3.5.3" evidence="3"/>
<dbReference type="CDD" id="cd02204">
    <property type="entry name" value="PurL_repeat2"/>
    <property type="match status" value="1"/>
</dbReference>
<dbReference type="FunFam" id="3.30.1330.10:FF:000009">
    <property type="entry name" value="Probable phosphoribosylformylglycinamidine synthase"/>
    <property type="match status" value="1"/>
</dbReference>
<evidence type="ECO:0000256" key="3">
    <source>
        <dbReference type="ARBA" id="ARBA00012747"/>
    </source>
</evidence>
<dbReference type="Gene3D" id="3.30.1330.10">
    <property type="entry name" value="PurM-like, N-terminal domain"/>
    <property type="match status" value="2"/>
</dbReference>
<dbReference type="UniPathway" id="UPA00074">
    <property type="reaction ID" value="UER00128"/>
</dbReference>
<dbReference type="Gene3D" id="3.90.650.10">
    <property type="entry name" value="PurM-like C-terminal domain"/>
    <property type="match status" value="2"/>
</dbReference>
<dbReference type="PANTHER" id="PTHR10099">
    <property type="entry name" value="PHOSPHORIBOSYLFORMYLGLYCINAMIDINE SYNTHASE"/>
    <property type="match status" value="1"/>
</dbReference>
<dbReference type="Gene3D" id="1.10.8.750">
    <property type="entry name" value="Phosphoribosylformylglycinamidine synthase, linker domain"/>
    <property type="match status" value="1"/>
</dbReference>
<dbReference type="InterPro" id="IPR029062">
    <property type="entry name" value="Class_I_gatase-like"/>
</dbReference>
<feature type="domain" description="Phosphoribosylformylglycinamidine synthase linker" evidence="15">
    <location>
        <begin position="192"/>
        <end position="241"/>
    </location>
</feature>
<dbReference type="SUPFAM" id="SSF82697">
    <property type="entry name" value="PurS-like"/>
    <property type="match status" value="1"/>
</dbReference>
<comment type="similarity">
    <text evidence="2">In the N-terminal section; belongs to the FGAMS family.</text>
</comment>
<dbReference type="Pfam" id="PF13507">
    <property type="entry name" value="GATase_5"/>
    <property type="match status" value="1"/>
</dbReference>
<dbReference type="Gene3D" id="3.40.50.880">
    <property type="match status" value="1"/>
</dbReference>
<evidence type="ECO:0000259" key="15">
    <source>
        <dbReference type="Pfam" id="PF18072"/>
    </source>
</evidence>
<feature type="domain" description="PurM-like C-terminal" evidence="14">
    <location>
        <begin position="868"/>
        <end position="994"/>
    </location>
</feature>
<dbReference type="Pfam" id="PF18072">
    <property type="entry name" value="FGAR-AT_linker"/>
    <property type="match status" value="1"/>
</dbReference>
<evidence type="ECO:0000256" key="8">
    <source>
        <dbReference type="ARBA" id="ARBA00022840"/>
    </source>
</evidence>
<sequence length="1355" mass="147489">MAANDASRVVHMFRTPAIGGPQHDAFLRSLAQETGTPEIEELLTEFRYNIETDDRDLTEQELTRLSWLLSETFEQEQFGTSTFLPGKGTLTVEVGPRLSFSTAWSSNAVTICQACGLECIRRIERSRRYEFTTKSKSISDEERKAIENAIHDRMTEFIIEEPITSFAPDQEALAAAVGTRWIPVMEQGRAALQSISEELGLAFDDWDLDFYTKLFKDKLARDPSDVECFDLAQSNSEHSRHWFFSGKMVIDGTEMPSTLFQMVKGTNPACSKTDPQPNNSVIAFHDNSSAIRGFPVRAIMPSIESKEDGKEAEPSSYAVKNVEMHGILTAETHNFPCGVAPFPGAETGTGGRIRDVHATGRGALVVAGTSSYCVGNLRIPGYEQPWEDADFEYPSNMARPLQIEIEASNGASDYGNKFGEPVISGYTRSFGMRLPNGERREWIKPIMMSSGVGLLDGRHVTKGEPEKGMVVVKVGGPAYRIGMGGGAASSRVQDAKTADLDFNAVQRGDAEMENKMNRVIRACVELGDKNPIVSIHDQGAGGNGNVLKEISEPAGAELFLRRLPQGDKTMTALELWGAEYQENCALLIRAEHKPLFERICARENMPFAFLGEITGDSIVRVHDERDGSTPVNLHLDDVLGKMPQKTFTSERAENKLEALNLDGVEFSEALDRVLRLLQIGSKRFLTTKVDRSVTGLIAQQQCVGPLHTPLADVGIIAQAHFPDANGKFTGVATAIGEQPIKGLVSAGAMARMTVAESLTNLVFAKVTALEDVKCSANWMWAAKLAGEGAAMYDACEAMCKVMHEVGIAVDGGKDSLSMAAKAGDEVVKCPGQLAISVYAMCPDVTLTATPDLKRVDEPSRLVHIAISEGGRLGGSALAQVYKQIGDSAPDLDDPSKLVAAFNATQEALEARQILAGHDVSDGGLITCILEMAFAGNLGLDITVPSKHGVLADLFAEEAGLVLQVAESHLEAVKGRFEAAGVTCTDLGAVVADAKTLAIKYEDADLFAAQSSMTHWRDVWEATSFRLDKLQANPACVESEMTGLKDRTLPPWKVSFDVEPEAAHQAKILSELASSATSKPRVAVLREEGSNGDREMAAAFTAAGFEAWDVAVADLKLGKVKLADFQGIAFVGGFSYADVMDSAKGWAGVIRFNEAVWNEFQTFYQRPDTFSLGVCNGCQLMALLGWVPGLDETYNQSTHDVNWEKQPRFVHNASGRYESRFVSVKVREDNGAMMFKGMEGSVLGVWVAHGEGRAHFPDEAVMKSVLEQGQAPLRYVDDAGEETEAYPFNPNGSPKGVTALASANGRHLALMPHPERACRMWQWPWKPTGESWTQAELSTSPWAKMFNNAYRFATSS</sequence>
<dbReference type="OrthoDB" id="6666987at2759"/>
<evidence type="ECO:0000256" key="9">
    <source>
        <dbReference type="ARBA" id="ARBA00022842"/>
    </source>
</evidence>
<dbReference type="SUPFAM" id="SSF56042">
    <property type="entry name" value="PurM C-terminal domain-like"/>
    <property type="match status" value="2"/>
</dbReference>
<keyword evidence="9" id="KW-0460">Magnesium</keyword>
<dbReference type="InterPro" id="IPR036921">
    <property type="entry name" value="PurM-like_N_sf"/>
</dbReference>
<comment type="caution">
    <text evidence="18">The sequence shown here is derived from an EMBL/GenBank/DDBJ whole genome shotgun (WGS) entry which is preliminary data.</text>
</comment>
<dbReference type="PROSITE" id="PS51273">
    <property type="entry name" value="GATASE_TYPE_1"/>
    <property type="match status" value="1"/>
</dbReference>
<dbReference type="Proteomes" id="UP000241890">
    <property type="component" value="Unassembled WGS sequence"/>
</dbReference>
<keyword evidence="4" id="KW-0436">Ligase</keyword>
<dbReference type="GO" id="GO:0005524">
    <property type="term" value="F:ATP binding"/>
    <property type="evidence" value="ECO:0007669"/>
    <property type="project" value="UniProtKB-KW"/>
</dbReference>
<dbReference type="SUPFAM" id="SSF52317">
    <property type="entry name" value="Class I glutamine amidotransferase-like"/>
    <property type="match status" value="1"/>
</dbReference>
<evidence type="ECO:0000256" key="10">
    <source>
        <dbReference type="ARBA" id="ARBA00022962"/>
    </source>
</evidence>
<dbReference type="GO" id="GO:0046872">
    <property type="term" value="F:metal ion binding"/>
    <property type="evidence" value="ECO:0007669"/>
    <property type="project" value="UniProtKB-KW"/>
</dbReference>
<dbReference type="GO" id="GO:0005737">
    <property type="term" value="C:cytoplasm"/>
    <property type="evidence" value="ECO:0007669"/>
    <property type="project" value="TreeGrafter"/>
</dbReference>
<evidence type="ECO:0000256" key="13">
    <source>
        <dbReference type="ARBA" id="ARBA00052585"/>
    </source>
</evidence>
<dbReference type="InterPro" id="IPR055181">
    <property type="entry name" value="FGAR-AT_PurM_N-like"/>
</dbReference>
<feature type="domain" description="Phosphoribosylformylglycinamidine synthase N-terminal" evidence="16">
    <location>
        <begin position="47"/>
        <end position="161"/>
    </location>
</feature>
<dbReference type="NCBIfam" id="TIGR01735">
    <property type="entry name" value="FGAM_synt"/>
    <property type="match status" value="1"/>
</dbReference>
<keyword evidence="7" id="KW-0658">Purine biosynthesis</keyword>
<comment type="catalytic activity">
    <reaction evidence="13">
        <text>N(2)-formyl-N(1)-(5-phospho-beta-D-ribosyl)glycinamide + L-glutamine + ATP + H2O = 2-formamido-N(1)-(5-O-phospho-beta-D-ribosyl)acetamidine + L-glutamate + ADP + phosphate + H(+)</text>
        <dbReference type="Rhea" id="RHEA:17129"/>
        <dbReference type="ChEBI" id="CHEBI:15377"/>
        <dbReference type="ChEBI" id="CHEBI:15378"/>
        <dbReference type="ChEBI" id="CHEBI:29985"/>
        <dbReference type="ChEBI" id="CHEBI:30616"/>
        <dbReference type="ChEBI" id="CHEBI:43474"/>
        <dbReference type="ChEBI" id="CHEBI:58359"/>
        <dbReference type="ChEBI" id="CHEBI:147286"/>
        <dbReference type="ChEBI" id="CHEBI:147287"/>
        <dbReference type="ChEBI" id="CHEBI:456216"/>
        <dbReference type="EC" id="6.3.5.3"/>
    </reaction>
</comment>
<proteinExistence type="inferred from homology"/>
<keyword evidence="8" id="KW-0067">ATP-binding</keyword>
<dbReference type="PANTHER" id="PTHR10099:SF1">
    <property type="entry name" value="PHOSPHORIBOSYLFORMYLGLYCINAMIDINE SYNTHASE"/>
    <property type="match status" value="1"/>
</dbReference>
<dbReference type="HAMAP" id="MF_00419">
    <property type="entry name" value="PurL_1"/>
    <property type="match status" value="1"/>
</dbReference>
<dbReference type="GO" id="GO:0004642">
    <property type="term" value="F:phosphoribosylformylglycinamidine synthase activity"/>
    <property type="evidence" value="ECO:0007669"/>
    <property type="project" value="UniProtKB-EC"/>
</dbReference>
<evidence type="ECO:0000256" key="12">
    <source>
        <dbReference type="ARBA" id="ARBA00032632"/>
    </source>
</evidence>
<dbReference type="SUPFAM" id="SSF55326">
    <property type="entry name" value="PurM N-terminal domain-like"/>
    <property type="match status" value="2"/>
</dbReference>
<evidence type="ECO:0000259" key="17">
    <source>
        <dbReference type="Pfam" id="PF22689"/>
    </source>
</evidence>